<organism evidence="1 2">
    <name type="scientific">Pseudomonas amygdali pv. mori str. 301020</name>
    <dbReference type="NCBI Taxonomy" id="629261"/>
    <lineage>
        <taxon>Bacteria</taxon>
        <taxon>Pseudomonadati</taxon>
        <taxon>Pseudomonadota</taxon>
        <taxon>Gammaproteobacteria</taxon>
        <taxon>Pseudomonadales</taxon>
        <taxon>Pseudomonadaceae</taxon>
        <taxon>Pseudomonas</taxon>
        <taxon>Pseudomonas amygdali</taxon>
    </lineage>
</organism>
<evidence type="ECO:0000313" key="2">
    <source>
        <dbReference type="Proteomes" id="UP000003465"/>
    </source>
</evidence>
<feature type="non-terminal residue" evidence="1">
    <location>
        <position position="39"/>
    </location>
</feature>
<reference evidence="1 2" key="1">
    <citation type="journal article" date="2011" name="PLoS Pathog.">
        <title>Dynamic evolution of pathogenicity revealed by sequencing and comparative genomics of 19 Pseudomonas syringae isolates.</title>
        <authorList>
            <person name="Baltrus D.A."/>
            <person name="Nishimura M.T."/>
            <person name="Romanchuk A."/>
            <person name="Chang J.H."/>
            <person name="Mukhtar M.S."/>
            <person name="Cherkis K."/>
            <person name="Roach J."/>
            <person name="Grant S.R."/>
            <person name="Jones C.D."/>
            <person name="Dangl J.L."/>
        </authorList>
    </citation>
    <scope>NUCLEOTIDE SEQUENCE [LARGE SCALE GENOMIC DNA]</scope>
    <source>
        <strain evidence="1 2">301020</strain>
    </source>
</reference>
<evidence type="ECO:0000313" key="1">
    <source>
        <dbReference type="EMBL" id="EGH26780.1"/>
    </source>
</evidence>
<dbReference type="EMBL" id="AEAG01002838">
    <property type="protein sequence ID" value="EGH26780.1"/>
    <property type="molecule type" value="Genomic_DNA"/>
</dbReference>
<accession>A0A656GNE0</accession>
<name>A0A656GNE0_PSEA0</name>
<dbReference type="Proteomes" id="UP000003465">
    <property type="component" value="Unassembled WGS sequence"/>
</dbReference>
<proteinExistence type="predicted"/>
<comment type="caution">
    <text evidence="1">The sequence shown here is derived from an EMBL/GenBank/DDBJ whole genome shotgun (WGS) entry which is preliminary data.</text>
</comment>
<gene>
    <name evidence="1" type="ORF">PSYMO_37047</name>
</gene>
<protein>
    <submittedName>
        <fullName evidence="1">Uncharacterized protein</fullName>
    </submittedName>
</protein>
<dbReference type="AlphaFoldDB" id="A0A656GNE0"/>
<sequence length="39" mass="4171">MLDYCSELGVPLEVLVNHANPVTAGVPGPLKLNRVVVQQ</sequence>